<dbReference type="RefSeq" id="WP_188118329.1">
    <property type="nucleotide sequence ID" value="NZ_DAONMB010000068.1"/>
</dbReference>
<protein>
    <submittedName>
        <fullName evidence="1">ParB-like nuclease domain-containing protein</fullName>
    </submittedName>
</protein>
<proteinExistence type="predicted"/>
<sequence>MYPFTLQGAMHFARMGLIEAWIHGFLNGPGHNKAFSDGLKLKRRYYVGPMLVELDKLNRCCGPEPGMIYRVDKDGFEGIVNGMIQALRNGWDMPPLIVNYAQGYCEVNDGNHRHEALKRIGVKAYYVIFWTTDPKDYQDLLLIQKGEKALA</sequence>
<dbReference type="InterPro" id="IPR036086">
    <property type="entry name" value="ParB/Sulfiredoxin_sf"/>
</dbReference>
<organism evidence="1 2">
    <name type="scientific">Thermoclostridium caenicola</name>
    <dbReference type="NCBI Taxonomy" id="659425"/>
    <lineage>
        <taxon>Bacteria</taxon>
        <taxon>Bacillati</taxon>
        <taxon>Bacillota</taxon>
        <taxon>Clostridia</taxon>
        <taxon>Eubacteriales</taxon>
        <taxon>Oscillospiraceae</taxon>
        <taxon>Thermoclostridium</taxon>
    </lineage>
</organism>
<dbReference type="Proteomes" id="UP000324781">
    <property type="component" value="Unassembled WGS sequence"/>
</dbReference>
<reference evidence="1 2" key="1">
    <citation type="submission" date="2016-11" db="EMBL/GenBank/DDBJ databases">
        <authorList>
            <person name="Varghese N."/>
            <person name="Submissions S."/>
        </authorList>
    </citation>
    <scope>NUCLEOTIDE SEQUENCE [LARGE SCALE GENOMIC DNA]</scope>
    <source>
        <strain evidence="1 2">DSM 19027</strain>
    </source>
</reference>
<gene>
    <name evidence="1" type="ORF">SAMN05444373_100527</name>
</gene>
<dbReference type="AlphaFoldDB" id="A0A1M6CHR4"/>
<dbReference type="SUPFAM" id="SSF110849">
    <property type="entry name" value="ParB/Sulfiredoxin"/>
    <property type="match status" value="1"/>
</dbReference>
<accession>A0A1M6CHR4</accession>
<keyword evidence="2" id="KW-1185">Reference proteome</keyword>
<evidence type="ECO:0000313" key="2">
    <source>
        <dbReference type="Proteomes" id="UP000324781"/>
    </source>
</evidence>
<name>A0A1M6CHR4_9FIRM</name>
<evidence type="ECO:0000313" key="1">
    <source>
        <dbReference type="EMBL" id="SHI60562.1"/>
    </source>
</evidence>
<dbReference type="EMBL" id="FQZP01000005">
    <property type="protein sequence ID" value="SHI60562.1"/>
    <property type="molecule type" value="Genomic_DNA"/>
</dbReference>